<dbReference type="AlphaFoldDB" id="A0A066ZLY7"/>
<organism evidence="2 3">
    <name type="scientific">Hydrogenovibrio marinus</name>
    <dbReference type="NCBI Taxonomy" id="28885"/>
    <lineage>
        <taxon>Bacteria</taxon>
        <taxon>Pseudomonadati</taxon>
        <taxon>Pseudomonadota</taxon>
        <taxon>Gammaproteobacteria</taxon>
        <taxon>Thiotrichales</taxon>
        <taxon>Piscirickettsiaceae</taxon>
        <taxon>Hydrogenovibrio</taxon>
    </lineage>
</organism>
<dbReference type="EMBL" id="JMIU01000001">
    <property type="protein sequence ID" value="KDN94823.1"/>
    <property type="molecule type" value="Genomic_DNA"/>
</dbReference>
<dbReference type="Proteomes" id="UP000027341">
    <property type="component" value="Unassembled WGS sequence"/>
</dbReference>
<dbReference type="Pfam" id="PF13986">
    <property type="entry name" value="DUF4224"/>
    <property type="match status" value="1"/>
</dbReference>
<dbReference type="STRING" id="28885.EI16_00470"/>
<sequence length="72" mass="8389">MSNSFLVSFDDLQIWTGYNRKADIINWLENKHIPYEVAFNGEPITTHQAINKALLGEPNHEQWNFDTVQART</sequence>
<evidence type="ECO:0000313" key="2">
    <source>
        <dbReference type="EMBL" id="KDN94823.1"/>
    </source>
</evidence>
<evidence type="ECO:0000259" key="1">
    <source>
        <dbReference type="Pfam" id="PF13986"/>
    </source>
</evidence>
<keyword evidence="3" id="KW-1185">Reference proteome</keyword>
<feature type="domain" description="DUF4224" evidence="1">
    <location>
        <begin position="7"/>
        <end position="50"/>
    </location>
</feature>
<dbReference type="RefSeq" id="WP_029908326.1">
    <property type="nucleotide sequence ID" value="NZ_AP020335.1"/>
</dbReference>
<proteinExistence type="predicted"/>
<comment type="caution">
    <text evidence="2">The sequence shown here is derived from an EMBL/GenBank/DDBJ whole genome shotgun (WGS) entry which is preliminary data.</text>
</comment>
<evidence type="ECO:0000313" key="3">
    <source>
        <dbReference type="Proteomes" id="UP000027341"/>
    </source>
</evidence>
<dbReference type="InterPro" id="IPR025319">
    <property type="entry name" value="DUF4224"/>
</dbReference>
<gene>
    <name evidence="2" type="ORF">EI16_00470</name>
</gene>
<reference evidence="2 3" key="1">
    <citation type="submission" date="2014-04" db="EMBL/GenBank/DDBJ databases">
        <title>Draft genome sequence of Hydrogenovibrio marinus MH-110, a model organism for aerobic H2 metabolism.</title>
        <authorList>
            <person name="Cha H.J."/>
            <person name="Jo B.H."/>
            <person name="Hwang B.H."/>
        </authorList>
    </citation>
    <scope>NUCLEOTIDE SEQUENCE [LARGE SCALE GENOMIC DNA]</scope>
    <source>
        <strain evidence="2 3">MH-110</strain>
    </source>
</reference>
<accession>A0A066ZLY7</accession>
<protein>
    <recommendedName>
        <fullName evidence="1">DUF4224 domain-containing protein</fullName>
    </recommendedName>
</protein>
<name>A0A066ZLY7_HYDMR</name>